<comment type="caution">
    <text evidence="1">The sequence shown here is derived from an EMBL/GenBank/DDBJ whole genome shotgun (WGS) entry which is preliminary data.</text>
</comment>
<reference evidence="1" key="1">
    <citation type="journal article" date="2014" name="Front. Microbiol.">
        <title>High frequency of phylogenetically diverse reductive dehalogenase-homologous genes in deep subseafloor sedimentary metagenomes.</title>
        <authorList>
            <person name="Kawai M."/>
            <person name="Futagami T."/>
            <person name="Toyoda A."/>
            <person name="Takaki Y."/>
            <person name="Nishi S."/>
            <person name="Hori S."/>
            <person name="Arai W."/>
            <person name="Tsubouchi T."/>
            <person name="Morono Y."/>
            <person name="Uchiyama I."/>
            <person name="Ito T."/>
            <person name="Fujiyama A."/>
            <person name="Inagaki F."/>
            <person name="Takami H."/>
        </authorList>
    </citation>
    <scope>NUCLEOTIDE SEQUENCE</scope>
    <source>
        <strain evidence="1">Expedition CK06-06</strain>
    </source>
</reference>
<organism evidence="1">
    <name type="scientific">marine sediment metagenome</name>
    <dbReference type="NCBI Taxonomy" id="412755"/>
    <lineage>
        <taxon>unclassified sequences</taxon>
        <taxon>metagenomes</taxon>
        <taxon>ecological metagenomes</taxon>
    </lineage>
</organism>
<feature type="non-terminal residue" evidence="1">
    <location>
        <position position="52"/>
    </location>
</feature>
<gene>
    <name evidence="1" type="ORF">S01H4_60892</name>
</gene>
<evidence type="ECO:0000313" key="1">
    <source>
        <dbReference type="EMBL" id="GAH06721.1"/>
    </source>
</evidence>
<dbReference type="EMBL" id="BART01035998">
    <property type="protein sequence ID" value="GAH06721.1"/>
    <property type="molecule type" value="Genomic_DNA"/>
</dbReference>
<dbReference type="AlphaFoldDB" id="X1CEG6"/>
<sequence>MLRIEEIIKESNKLDLQVIFYYITCYPGSDRNTIAEEQKFFLEPRYNGLSII</sequence>
<accession>X1CEG6</accession>
<proteinExistence type="predicted"/>
<name>X1CEG6_9ZZZZ</name>
<protein>
    <submittedName>
        <fullName evidence="1">Uncharacterized protein</fullName>
    </submittedName>
</protein>